<dbReference type="OrthoDB" id="269227at2759"/>
<protein>
    <recommendedName>
        <fullName evidence="3">Glucose-methanol-choline oxidoreductase C-terminal domain-containing protein</fullName>
    </recommendedName>
</protein>
<organism evidence="4 5">
    <name type="scientific">Sistotremastrum niveocremeum HHB9708</name>
    <dbReference type="NCBI Taxonomy" id="1314777"/>
    <lineage>
        <taxon>Eukaryota</taxon>
        <taxon>Fungi</taxon>
        <taxon>Dikarya</taxon>
        <taxon>Basidiomycota</taxon>
        <taxon>Agaricomycotina</taxon>
        <taxon>Agaricomycetes</taxon>
        <taxon>Sistotremastrales</taxon>
        <taxon>Sistotremastraceae</taxon>
        <taxon>Sertulicium</taxon>
        <taxon>Sertulicium niveocremeum</taxon>
    </lineage>
</organism>
<gene>
    <name evidence="4" type="ORF">SISNIDRAFT_485068</name>
</gene>
<sequence length="265" mass="28841">MTTLSIPQDLAVIPCSQCSAIAFLRVPSNNSIFQQFPDTATGPGAPHYEFLWRDAWASSLPVTPPATGFFTSVVQVVVAPASRGSITLASADPFTFPIIDPAFLTSEFDVLVARFAFKSVRQFMNATSWQGFNLGLAPDSIAETDEEIDAFLRNNTAPIWHPVGTNRIQSKDGKEVGVVDSKLLVNGVTGLRIVDASVFPFIIGGHPQATVYALAERAADLIKEQFAREVPGQCWTETPRYTGISREKSDSASKTRIHLSYFGQI</sequence>
<dbReference type="Pfam" id="PF05199">
    <property type="entry name" value="GMC_oxred_C"/>
    <property type="match status" value="1"/>
</dbReference>
<proteinExistence type="inferred from homology"/>
<comment type="cofactor">
    <cofactor evidence="1">
        <name>FAD</name>
        <dbReference type="ChEBI" id="CHEBI:57692"/>
    </cofactor>
</comment>
<dbReference type="Proteomes" id="UP000076722">
    <property type="component" value="Unassembled WGS sequence"/>
</dbReference>
<dbReference type="GO" id="GO:0016614">
    <property type="term" value="F:oxidoreductase activity, acting on CH-OH group of donors"/>
    <property type="evidence" value="ECO:0007669"/>
    <property type="project" value="InterPro"/>
</dbReference>
<feature type="domain" description="Glucose-methanol-choline oxidoreductase C-terminal" evidence="3">
    <location>
        <begin position="80"/>
        <end position="215"/>
    </location>
</feature>
<evidence type="ECO:0000313" key="5">
    <source>
        <dbReference type="Proteomes" id="UP000076722"/>
    </source>
</evidence>
<evidence type="ECO:0000313" key="4">
    <source>
        <dbReference type="EMBL" id="KZS94138.1"/>
    </source>
</evidence>
<name>A0A164VGI0_9AGAM</name>
<keyword evidence="5" id="KW-1185">Reference proteome</keyword>
<dbReference type="InterPro" id="IPR012132">
    <property type="entry name" value="GMC_OxRdtase"/>
</dbReference>
<dbReference type="EMBL" id="KV419405">
    <property type="protein sequence ID" value="KZS94138.1"/>
    <property type="molecule type" value="Genomic_DNA"/>
</dbReference>
<comment type="similarity">
    <text evidence="2">Belongs to the GMC oxidoreductase family.</text>
</comment>
<evidence type="ECO:0000259" key="3">
    <source>
        <dbReference type="Pfam" id="PF05199"/>
    </source>
</evidence>
<dbReference type="PANTHER" id="PTHR11552:SF147">
    <property type="entry name" value="CHOLINE DEHYDROGENASE, MITOCHONDRIAL"/>
    <property type="match status" value="1"/>
</dbReference>
<dbReference type="SUPFAM" id="SSF51905">
    <property type="entry name" value="FAD/NAD(P)-binding domain"/>
    <property type="match status" value="1"/>
</dbReference>
<dbReference type="GO" id="GO:0050660">
    <property type="term" value="F:flavin adenine dinucleotide binding"/>
    <property type="evidence" value="ECO:0007669"/>
    <property type="project" value="InterPro"/>
</dbReference>
<evidence type="ECO:0000256" key="2">
    <source>
        <dbReference type="ARBA" id="ARBA00010790"/>
    </source>
</evidence>
<dbReference type="InterPro" id="IPR007867">
    <property type="entry name" value="GMC_OxRtase_C"/>
</dbReference>
<dbReference type="SUPFAM" id="SSF54373">
    <property type="entry name" value="FAD-linked reductases, C-terminal domain"/>
    <property type="match status" value="1"/>
</dbReference>
<dbReference type="Gene3D" id="3.30.560.10">
    <property type="entry name" value="Glucose Oxidase, domain 3"/>
    <property type="match status" value="1"/>
</dbReference>
<accession>A0A164VGI0</accession>
<dbReference type="PANTHER" id="PTHR11552">
    <property type="entry name" value="GLUCOSE-METHANOL-CHOLINE GMC OXIDOREDUCTASE"/>
    <property type="match status" value="1"/>
</dbReference>
<reference evidence="4 5" key="1">
    <citation type="journal article" date="2016" name="Mol. Biol. Evol.">
        <title>Comparative Genomics of Early-Diverging Mushroom-Forming Fungi Provides Insights into the Origins of Lignocellulose Decay Capabilities.</title>
        <authorList>
            <person name="Nagy L.G."/>
            <person name="Riley R."/>
            <person name="Tritt A."/>
            <person name="Adam C."/>
            <person name="Daum C."/>
            <person name="Floudas D."/>
            <person name="Sun H."/>
            <person name="Yadav J.S."/>
            <person name="Pangilinan J."/>
            <person name="Larsson K.H."/>
            <person name="Matsuura K."/>
            <person name="Barry K."/>
            <person name="Labutti K."/>
            <person name="Kuo R."/>
            <person name="Ohm R.A."/>
            <person name="Bhattacharya S.S."/>
            <person name="Shirouzu T."/>
            <person name="Yoshinaga Y."/>
            <person name="Martin F.M."/>
            <person name="Grigoriev I.V."/>
            <person name="Hibbett D.S."/>
        </authorList>
    </citation>
    <scope>NUCLEOTIDE SEQUENCE [LARGE SCALE GENOMIC DNA]</scope>
    <source>
        <strain evidence="4 5">HHB9708</strain>
    </source>
</reference>
<dbReference type="Gene3D" id="3.50.50.60">
    <property type="entry name" value="FAD/NAD(P)-binding domain"/>
    <property type="match status" value="1"/>
</dbReference>
<dbReference type="STRING" id="1314777.A0A164VGI0"/>
<evidence type="ECO:0000256" key="1">
    <source>
        <dbReference type="ARBA" id="ARBA00001974"/>
    </source>
</evidence>
<dbReference type="AlphaFoldDB" id="A0A164VGI0"/>
<dbReference type="InterPro" id="IPR036188">
    <property type="entry name" value="FAD/NAD-bd_sf"/>
</dbReference>